<name>A0ABD5RCH2_9EURY</name>
<evidence type="ECO:0000256" key="1">
    <source>
        <dbReference type="SAM" id="Phobius"/>
    </source>
</evidence>
<feature type="transmembrane region" description="Helical" evidence="1">
    <location>
        <begin position="98"/>
        <end position="123"/>
    </location>
</feature>
<evidence type="ECO:0000313" key="3">
    <source>
        <dbReference type="Proteomes" id="UP001596201"/>
    </source>
</evidence>
<feature type="transmembrane region" description="Helical" evidence="1">
    <location>
        <begin position="187"/>
        <end position="205"/>
    </location>
</feature>
<keyword evidence="3" id="KW-1185">Reference proteome</keyword>
<accession>A0ABD5RCH2</accession>
<keyword evidence="1" id="KW-1133">Transmembrane helix</keyword>
<feature type="transmembrane region" description="Helical" evidence="1">
    <location>
        <begin position="12"/>
        <end position="32"/>
    </location>
</feature>
<organism evidence="2 3">
    <name type="scientific">Salinirubrum litoreum</name>
    <dbReference type="NCBI Taxonomy" id="1126234"/>
    <lineage>
        <taxon>Archaea</taxon>
        <taxon>Methanobacteriati</taxon>
        <taxon>Methanobacteriota</taxon>
        <taxon>Stenosarchaea group</taxon>
        <taxon>Halobacteria</taxon>
        <taxon>Halobacteriales</taxon>
        <taxon>Haloferacaceae</taxon>
        <taxon>Salinirubrum</taxon>
    </lineage>
</organism>
<feature type="transmembrane region" description="Helical" evidence="1">
    <location>
        <begin position="143"/>
        <end position="166"/>
    </location>
</feature>
<dbReference type="AlphaFoldDB" id="A0ABD5RCH2"/>
<keyword evidence="1" id="KW-0472">Membrane</keyword>
<dbReference type="InterPro" id="IPR045466">
    <property type="entry name" value="DUF6498"/>
</dbReference>
<feature type="transmembrane region" description="Helical" evidence="1">
    <location>
        <begin position="38"/>
        <end position="58"/>
    </location>
</feature>
<dbReference type="RefSeq" id="WP_227229925.1">
    <property type="nucleotide sequence ID" value="NZ_JAJCVJ010000002.1"/>
</dbReference>
<dbReference type="Proteomes" id="UP001596201">
    <property type="component" value="Unassembled WGS sequence"/>
</dbReference>
<reference evidence="2 3" key="1">
    <citation type="journal article" date="2019" name="Int. J. Syst. Evol. Microbiol.">
        <title>The Global Catalogue of Microorganisms (GCM) 10K type strain sequencing project: providing services to taxonomists for standard genome sequencing and annotation.</title>
        <authorList>
            <consortium name="The Broad Institute Genomics Platform"/>
            <consortium name="The Broad Institute Genome Sequencing Center for Infectious Disease"/>
            <person name="Wu L."/>
            <person name="Ma J."/>
        </authorList>
    </citation>
    <scope>NUCLEOTIDE SEQUENCE [LARGE SCALE GENOMIC DNA]</scope>
    <source>
        <strain evidence="2 3">CGMCC 1.12237</strain>
    </source>
</reference>
<keyword evidence="1" id="KW-0812">Transmembrane</keyword>
<evidence type="ECO:0000313" key="2">
    <source>
        <dbReference type="EMBL" id="MFC5367680.1"/>
    </source>
</evidence>
<dbReference type="EMBL" id="JBHSKX010000002">
    <property type="protein sequence ID" value="MFC5367680.1"/>
    <property type="molecule type" value="Genomic_DNA"/>
</dbReference>
<sequence>MSLRPRDSALPALLALVGANLLPLAGVLFGGWTVWEVLIVYWIESGIVGLFSIPRILLAAGSSDDSTFSVTINGRPVDVSGPETPVDGLHVYPENVPIAGFFCMHYGIFWVVHGVFVLSFPLFLGGGGASVGAVGGGGLGTLIGTFGTIGLAIVGLVVSHGVSFVTNYVGREEYRHTSAGERMSAPYGRVVVLHVTIIVGAFLVGSLGGPLPALVLLVVLKTGIDLGAHLREHRRASGRTDADEGLVIEVGQ</sequence>
<dbReference type="Pfam" id="PF20108">
    <property type="entry name" value="DUF6498"/>
    <property type="match status" value="1"/>
</dbReference>
<gene>
    <name evidence="2" type="ORF">ACFPJ5_12120</name>
</gene>
<comment type="caution">
    <text evidence="2">The sequence shown here is derived from an EMBL/GenBank/DDBJ whole genome shotgun (WGS) entry which is preliminary data.</text>
</comment>
<protein>
    <submittedName>
        <fullName evidence="2">DUF6498-containing protein</fullName>
    </submittedName>
</protein>
<proteinExistence type="predicted"/>